<dbReference type="CDD" id="cd02976">
    <property type="entry name" value="NrdH"/>
    <property type="match status" value="1"/>
</dbReference>
<dbReference type="InterPro" id="IPR036249">
    <property type="entry name" value="Thioredoxin-like_sf"/>
</dbReference>
<evidence type="ECO:0000259" key="1">
    <source>
        <dbReference type="Pfam" id="PF00462"/>
    </source>
</evidence>
<organism evidence="2">
    <name type="scientific">marine sediment metagenome</name>
    <dbReference type="NCBI Taxonomy" id="412755"/>
    <lineage>
        <taxon>unclassified sequences</taxon>
        <taxon>metagenomes</taxon>
        <taxon>ecological metagenomes</taxon>
    </lineage>
</organism>
<proteinExistence type="predicted"/>
<accession>A0A0F9K1G9</accession>
<sequence>MSVLENLIEKLAIDVQGEKKGDENIIIFTLSTCMWCKKCKRFLEERNMKYRYVELDKIESKDKKKILEYLKSTYESRISYPFLVCKKGFVVGYNPDKYENLLES</sequence>
<dbReference type="SUPFAM" id="SSF52833">
    <property type="entry name" value="Thioredoxin-like"/>
    <property type="match status" value="1"/>
</dbReference>
<gene>
    <name evidence="2" type="ORF">LCGC14_1386650</name>
</gene>
<protein>
    <recommendedName>
        <fullName evidence="1">Glutaredoxin domain-containing protein</fullName>
    </recommendedName>
</protein>
<dbReference type="PROSITE" id="PS51354">
    <property type="entry name" value="GLUTAREDOXIN_2"/>
    <property type="match status" value="1"/>
</dbReference>
<dbReference type="EMBL" id="LAZR01008913">
    <property type="protein sequence ID" value="KKM75793.1"/>
    <property type="molecule type" value="Genomic_DNA"/>
</dbReference>
<evidence type="ECO:0000313" key="2">
    <source>
        <dbReference type="EMBL" id="KKM75793.1"/>
    </source>
</evidence>
<dbReference type="InterPro" id="IPR002109">
    <property type="entry name" value="Glutaredoxin"/>
</dbReference>
<feature type="domain" description="Glutaredoxin" evidence="1">
    <location>
        <begin position="25"/>
        <end position="77"/>
    </location>
</feature>
<reference evidence="2" key="1">
    <citation type="journal article" date="2015" name="Nature">
        <title>Complex archaea that bridge the gap between prokaryotes and eukaryotes.</title>
        <authorList>
            <person name="Spang A."/>
            <person name="Saw J.H."/>
            <person name="Jorgensen S.L."/>
            <person name="Zaremba-Niedzwiedzka K."/>
            <person name="Martijn J."/>
            <person name="Lind A.E."/>
            <person name="van Eijk R."/>
            <person name="Schleper C."/>
            <person name="Guy L."/>
            <person name="Ettema T.J."/>
        </authorList>
    </citation>
    <scope>NUCLEOTIDE SEQUENCE</scope>
</reference>
<dbReference type="Pfam" id="PF00462">
    <property type="entry name" value="Glutaredoxin"/>
    <property type="match status" value="1"/>
</dbReference>
<name>A0A0F9K1G9_9ZZZZ</name>
<dbReference type="AlphaFoldDB" id="A0A0F9K1G9"/>
<dbReference type="Gene3D" id="3.40.30.10">
    <property type="entry name" value="Glutaredoxin"/>
    <property type="match status" value="1"/>
</dbReference>
<comment type="caution">
    <text evidence="2">The sequence shown here is derived from an EMBL/GenBank/DDBJ whole genome shotgun (WGS) entry which is preliminary data.</text>
</comment>